<dbReference type="GO" id="GO:0071949">
    <property type="term" value="F:FAD binding"/>
    <property type="evidence" value="ECO:0007669"/>
    <property type="project" value="InterPro"/>
</dbReference>
<dbReference type="PANTHER" id="PTHR10909:SF382">
    <property type="entry name" value="ACYL-COENZYME A OXIDASE"/>
    <property type="match status" value="1"/>
</dbReference>
<dbReference type="GO" id="GO:0055088">
    <property type="term" value="P:lipid homeostasis"/>
    <property type="evidence" value="ECO:0007669"/>
    <property type="project" value="TreeGrafter"/>
</dbReference>
<dbReference type="Proteomes" id="UP000054988">
    <property type="component" value="Unassembled WGS sequence"/>
</dbReference>
<dbReference type="Gene3D" id="2.40.110.10">
    <property type="entry name" value="Butyryl-CoA Dehydrogenase, subunit A, domain 2"/>
    <property type="match status" value="1"/>
</dbReference>
<sequence>MACPRTPPLLPGTAVGNQFGIRSGQTATYARFFNGTSSLYQDLNIFSTARDTILAVQELLVAFQARGCKCHHLDVPDFAPGNRMFTMVTLHMFPLRIHFAMRLILSLRAAYLIWRDHAKLLTGTFYSNALQVLAEKMSRITSQLARSPLWRIRTEQLSFEERVSLSYERCKSVFMNKTFAELTADDILNLSPKYWAFHGDPIHIMDGSVGSLLAIHFNLCLGTLATYASKRNDLTTLLEKMLQFEIVGQFCLTEVGHGLDVINMETTATMLSSGDFMLNSPVKEAAKYMPPTAPCGIPMIAVVFARLLVGGEDRGVKPFMVHLNDGHRMNSNINCKVLPPRGGSSPVKHAITYFKQVCLPSSALLGTPERGKDMRASFFRSIHRVFSGTLSMGAVGISAMRISSYIAGRYSSRRKVIDSSTGRPRAIINFSTQYIPVLTSIAQTLVLEAFSEIAHLLFVEAKRDMYRQHFIATVFKATTLQFALSIPVVLGDRCGVQGLSKVNQISVLHADMRGAAIAEGDVLVTSIRFAGEVVLGRIQPPPPTDPTSVLYRHEQALITELQQLLKSHSNHRNPEFERRMLPQCQALMVAIGLRLAYESALAANVDRRILDLFVASVMKLDSAWYSESVGIARRDQQRMEVDCATALLPELESLLARLDVQDYITAPIVSDQSWDAFVDSLQTLPVGHAEQGQSWISSRL</sequence>
<dbReference type="SUPFAM" id="SSF47203">
    <property type="entry name" value="Acyl-CoA dehydrogenase C-terminal domain-like"/>
    <property type="match status" value="1"/>
</dbReference>
<dbReference type="PANTHER" id="PTHR10909">
    <property type="entry name" value="ELECTRON TRANSPORT OXIDOREDUCTASE"/>
    <property type="match status" value="1"/>
</dbReference>
<dbReference type="InterPro" id="IPR036250">
    <property type="entry name" value="AcylCo_DH-like_C"/>
</dbReference>
<dbReference type="GO" id="GO:0005504">
    <property type="term" value="F:fatty acid binding"/>
    <property type="evidence" value="ECO:0007669"/>
    <property type="project" value="TreeGrafter"/>
</dbReference>
<reference evidence="2 3" key="1">
    <citation type="submission" date="2015-12" db="EMBL/GenBank/DDBJ databases">
        <title>Draft genome sequence of Moniliophthora roreri, the causal agent of frosty pod rot of cacao.</title>
        <authorList>
            <person name="Aime M.C."/>
            <person name="Diaz-Valderrama J.R."/>
            <person name="Kijpornyongpan T."/>
            <person name="Phillips-Mora W."/>
        </authorList>
    </citation>
    <scope>NUCLEOTIDE SEQUENCE [LARGE SCALE GENOMIC DNA]</scope>
    <source>
        <strain evidence="2 3">MCA 2952</strain>
    </source>
</reference>
<comment type="caution">
    <text evidence="2">The sequence shown here is derived from an EMBL/GenBank/DDBJ whole genome shotgun (WGS) entry which is preliminary data.</text>
</comment>
<dbReference type="EMBL" id="LATX01002049">
    <property type="protein sequence ID" value="KTB34688.1"/>
    <property type="molecule type" value="Genomic_DNA"/>
</dbReference>
<dbReference type="Pfam" id="PF22924">
    <property type="entry name" value="ACOX_C_alpha1"/>
    <property type="match status" value="1"/>
</dbReference>
<dbReference type="GO" id="GO:0005777">
    <property type="term" value="C:peroxisome"/>
    <property type="evidence" value="ECO:0007669"/>
    <property type="project" value="InterPro"/>
</dbReference>
<evidence type="ECO:0000313" key="2">
    <source>
        <dbReference type="EMBL" id="KTB34688.1"/>
    </source>
</evidence>
<organism evidence="2 3">
    <name type="scientific">Moniliophthora roreri</name>
    <name type="common">Frosty pod rot fungus</name>
    <name type="synonym">Monilia roreri</name>
    <dbReference type="NCBI Taxonomy" id="221103"/>
    <lineage>
        <taxon>Eukaryota</taxon>
        <taxon>Fungi</taxon>
        <taxon>Dikarya</taxon>
        <taxon>Basidiomycota</taxon>
        <taxon>Agaricomycotina</taxon>
        <taxon>Agaricomycetes</taxon>
        <taxon>Agaricomycetidae</taxon>
        <taxon>Agaricales</taxon>
        <taxon>Marasmiineae</taxon>
        <taxon>Marasmiaceae</taxon>
        <taxon>Moniliophthora</taxon>
    </lineage>
</organism>
<feature type="domain" description="Acyl-CoA oxidase C-alpha1" evidence="1">
    <location>
        <begin position="400"/>
        <end position="525"/>
    </location>
</feature>
<proteinExistence type="predicted"/>
<dbReference type="InterPro" id="IPR009100">
    <property type="entry name" value="AcylCoA_DH/oxidase_NM_dom_sf"/>
</dbReference>
<name>A0A0W0FEB5_MONRR</name>
<evidence type="ECO:0000313" key="3">
    <source>
        <dbReference type="Proteomes" id="UP000054988"/>
    </source>
</evidence>
<dbReference type="Gene3D" id="1.20.140.10">
    <property type="entry name" value="Butyryl-CoA Dehydrogenase, subunit A, domain 3"/>
    <property type="match status" value="1"/>
</dbReference>
<gene>
    <name evidence="2" type="ORF">WG66_12708</name>
</gene>
<dbReference type="GO" id="GO:0033540">
    <property type="term" value="P:fatty acid beta-oxidation using acyl-CoA oxidase"/>
    <property type="evidence" value="ECO:0007669"/>
    <property type="project" value="TreeGrafter"/>
</dbReference>
<protein>
    <submittedName>
        <fullName evidence="2">Putative acyl-CoA dehydrogenase NM domain-like protein</fullName>
    </submittedName>
</protein>
<dbReference type="AlphaFoldDB" id="A0A0W0FEB5"/>
<dbReference type="InterPro" id="IPR055060">
    <property type="entry name" value="ACOX_C_alpha1"/>
</dbReference>
<evidence type="ECO:0000259" key="1">
    <source>
        <dbReference type="Pfam" id="PF22924"/>
    </source>
</evidence>
<dbReference type="InterPro" id="IPR046373">
    <property type="entry name" value="Acyl-CoA_Oxase/DH_mid-dom_sf"/>
</dbReference>
<dbReference type="GO" id="GO:0003997">
    <property type="term" value="F:acyl-CoA oxidase activity"/>
    <property type="evidence" value="ECO:0007669"/>
    <property type="project" value="InterPro"/>
</dbReference>
<dbReference type="eggNOG" id="KOG0135">
    <property type="taxonomic scope" value="Eukaryota"/>
</dbReference>
<dbReference type="SUPFAM" id="SSF56645">
    <property type="entry name" value="Acyl-CoA dehydrogenase NM domain-like"/>
    <property type="match status" value="1"/>
</dbReference>
<accession>A0A0W0FEB5</accession>
<dbReference type="InterPro" id="IPR012258">
    <property type="entry name" value="Acyl-CoA_oxidase"/>
</dbReference>